<sequence length="222" mass="25403">MSKLVLIRHGESTANHDNIFTGWTDVPLTEKGISQAHVAGKQLAHSGIDFDIVYTSMLQRAIVTSYIILNEINQAWLPIVKSWRLNERHYGALRGLNKAETAQKYGDTQVREWRRSYTTVPPLLGHEESSERYLKLGIKEPLGESAEMSWKRVQPFWEDQIAKQLRSEKNVLLVAHGSSIRVLLKFLDRISDDNFMKVEVGNGEPIIYNFDQQLKVISKSNL</sequence>
<comment type="pathway">
    <text evidence="6 10">Carbohydrate degradation; glycolysis; pyruvate from D-glyceraldehyde 3-phosphate: step 3/5.</text>
</comment>
<dbReference type="HAMAP" id="MF_01039">
    <property type="entry name" value="PGAM_GpmA"/>
    <property type="match status" value="1"/>
</dbReference>
<dbReference type="GO" id="GO:0004619">
    <property type="term" value="F:phosphoglycerate mutase activity"/>
    <property type="evidence" value="ECO:0007669"/>
    <property type="project" value="UniProtKB-UniRule"/>
</dbReference>
<dbReference type="CDD" id="cd07067">
    <property type="entry name" value="HP_PGM_like"/>
    <property type="match status" value="1"/>
</dbReference>
<dbReference type="GO" id="GO:0006096">
    <property type="term" value="P:glycolytic process"/>
    <property type="evidence" value="ECO:0007669"/>
    <property type="project" value="UniProtKB-UniRule"/>
</dbReference>
<organism evidence="12 14">
    <name type="scientific">Oenococcus oeni</name>
    <name type="common">Leuconostoc oenos</name>
    <dbReference type="NCBI Taxonomy" id="1247"/>
    <lineage>
        <taxon>Bacteria</taxon>
        <taxon>Bacillati</taxon>
        <taxon>Bacillota</taxon>
        <taxon>Bacilli</taxon>
        <taxon>Lactobacillales</taxon>
        <taxon>Lactobacillaceae</taxon>
        <taxon>Oenococcus</taxon>
    </lineage>
</organism>
<dbReference type="EMBL" id="MLOK01000019">
    <property type="protein sequence ID" value="OIM21916.1"/>
    <property type="molecule type" value="Genomic_DNA"/>
</dbReference>
<dbReference type="InterPro" id="IPR001345">
    <property type="entry name" value="PG/BPGM_mutase_AS"/>
</dbReference>
<dbReference type="SMART" id="SM00855">
    <property type="entry name" value="PGAM"/>
    <property type="match status" value="1"/>
</dbReference>
<reference evidence="12 14" key="1">
    <citation type="journal article" date="2016" name="BMC Genomics">
        <title>Consensus pan-genome assembly of the specialised wine bacterium Oenococcus oeni.</title>
        <authorList>
            <person name="Sternes P.R."/>
            <person name="Borneman A.R."/>
        </authorList>
    </citation>
    <scope>NUCLEOTIDE SEQUENCE [LARGE SCALE GENOMIC DNA]</scope>
    <source>
        <strain evidence="12 14">AWRIB661</strain>
    </source>
</reference>
<dbReference type="UniPathway" id="UPA00109">
    <property type="reaction ID" value="UER00186"/>
</dbReference>
<feature type="binding site" evidence="6 8">
    <location>
        <position position="98"/>
    </location>
    <ligand>
        <name>substrate</name>
    </ligand>
</feature>
<evidence type="ECO:0000256" key="9">
    <source>
        <dbReference type="PIRSR" id="PIRSR613078-3"/>
    </source>
</evidence>
<evidence type="ECO:0000256" key="5">
    <source>
        <dbReference type="ARBA" id="ARBA00023235"/>
    </source>
</evidence>
<dbReference type="Proteomes" id="UP001281024">
    <property type="component" value="Unassembled WGS sequence"/>
</dbReference>
<keyword evidence="5 6" id="KW-0413">Isomerase</keyword>
<dbReference type="Pfam" id="PF00300">
    <property type="entry name" value="His_Phos_1"/>
    <property type="match status" value="1"/>
</dbReference>
<evidence type="ECO:0000256" key="4">
    <source>
        <dbReference type="ARBA" id="ARBA00023152"/>
    </source>
</evidence>
<dbReference type="Proteomes" id="UP000294726">
    <property type="component" value="Chromosome"/>
</dbReference>
<evidence type="ECO:0000313" key="14">
    <source>
        <dbReference type="Proteomes" id="UP000181728"/>
    </source>
</evidence>
<dbReference type="EC" id="5.4.2.11" evidence="6 10"/>
<evidence type="ECO:0000256" key="3">
    <source>
        <dbReference type="ARBA" id="ARBA00022432"/>
    </source>
</evidence>
<feature type="binding site" evidence="6 8">
    <location>
        <position position="60"/>
    </location>
    <ligand>
        <name>substrate</name>
    </ligand>
</feature>
<dbReference type="PIRSF" id="PIRSF000709">
    <property type="entry name" value="6PFK_2-Ptase"/>
    <property type="match status" value="1"/>
</dbReference>
<protein>
    <recommendedName>
        <fullName evidence="6 10">2,3-bisphosphoglycerate-dependent phosphoglycerate mutase</fullName>
        <shortName evidence="6">BPG-dependent PGAM</shortName>
        <shortName evidence="6">PGAM</shortName>
        <shortName evidence="6">Phosphoglyceromutase</shortName>
        <shortName evidence="6">dPGM</shortName>
        <ecNumber evidence="6 10">5.4.2.11</ecNumber>
    </recommendedName>
</protein>
<feature type="site" description="Transition state stabilizer" evidence="6 9">
    <location>
        <position position="176"/>
    </location>
</feature>
<evidence type="ECO:0000256" key="10">
    <source>
        <dbReference type="RuleBase" id="RU004512"/>
    </source>
</evidence>
<feature type="active site" description="Tele-phosphohistidine intermediate" evidence="6 7">
    <location>
        <position position="9"/>
    </location>
</feature>
<gene>
    <name evidence="6 13" type="primary">gpmA</name>
    <name evidence="12" type="ORF">ATX59_01555</name>
    <name evidence="11" type="ORF">GA838_04980</name>
    <name evidence="13" type="ORF">OENI_0299</name>
</gene>
<dbReference type="EMBL" id="LR031358">
    <property type="protein sequence ID" value="VDB97295.1"/>
    <property type="molecule type" value="Genomic_DNA"/>
</dbReference>
<proteinExistence type="inferred from homology"/>
<dbReference type="InterPro" id="IPR029033">
    <property type="entry name" value="His_PPase_superfam"/>
</dbReference>
<evidence type="ECO:0000313" key="11">
    <source>
        <dbReference type="EMBL" id="MDV7715118.1"/>
    </source>
</evidence>
<evidence type="ECO:0000256" key="7">
    <source>
        <dbReference type="PIRSR" id="PIRSR613078-1"/>
    </source>
</evidence>
<dbReference type="InterPro" id="IPR013078">
    <property type="entry name" value="His_Pase_superF_clade-1"/>
</dbReference>
<dbReference type="AlphaFoldDB" id="A0A6N4A8S2"/>
<feature type="active site" description="Proton donor/acceptor" evidence="6 7">
    <location>
        <position position="87"/>
    </location>
</feature>
<feature type="binding site" evidence="6 8">
    <location>
        <begin position="87"/>
        <end position="90"/>
    </location>
    <ligand>
        <name>substrate</name>
    </ligand>
</feature>
<dbReference type="FunFam" id="3.40.50.1240:FF:000003">
    <property type="entry name" value="2,3-bisphosphoglycerate-dependent phosphoglycerate mutase"/>
    <property type="match status" value="1"/>
</dbReference>
<name>A0A6N4A8S2_OENOE</name>
<dbReference type="InterPro" id="IPR005952">
    <property type="entry name" value="Phosphogly_mut1"/>
</dbReference>
<feature type="binding site" evidence="6 8">
    <location>
        <begin position="8"/>
        <end position="15"/>
    </location>
    <ligand>
        <name>substrate</name>
    </ligand>
</feature>
<dbReference type="RefSeq" id="WP_032817273.1">
    <property type="nucleotide sequence ID" value="NZ_LR031358.1"/>
</dbReference>
<evidence type="ECO:0000256" key="2">
    <source>
        <dbReference type="ARBA" id="ARBA00006717"/>
    </source>
</evidence>
<dbReference type="GO" id="GO:0006094">
    <property type="term" value="P:gluconeogenesis"/>
    <property type="evidence" value="ECO:0007669"/>
    <property type="project" value="UniProtKB-UniRule"/>
</dbReference>
<comment type="catalytic activity">
    <reaction evidence="1 6 10">
        <text>(2R)-2-phosphoglycerate = (2R)-3-phosphoglycerate</text>
        <dbReference type="Rhea" id="RHEA:15901"/>
        <dbReference type="ChEBI" id="CHEBI:58272"/>
        <dbReference type="ChEBI" id="CHEBI:58289"/>
        <dbReference type="EC" id="5.4.2.11"/>
    </reaction>
</comment>
<evidence type="ECO:0000313" key="12">
    <source>
        <dbReference type="EMBL" id="OIM21916.1"/>
    </source>
</evidence>
<evidence type="ECO:0000313" key="15">
    <source>
        <dbReference type="Proteomes" id="UP000294726"/>
    </source>
</evidence>
<dbReference type="PANTHER" id="PTHR11931">
    <property type="entry name" value="PHOSPHOGLYCERATE MUTASE"/>
    <property type="match status" value="1"/>
</dbReference>
<evidence type="ECO:0000256" key="1">
    <source>
        <dbReference type="ARBA" id="ARBA00000380"/>
    </source>
</evidence>
<evidence type="ECO:0000256" key="6">
    <source>
        <dbReference type="HAMAP-Rule" id="MF_01039"/>
    </source>
</evidence>
<dbReference type="Gene3D" id="3.40.50.1240">
    <property type="entry name" value="Phosphoglycerate mutase-like"/>
    <property type="match status" value="1"/>
</dbReference>
<keyword evidence="4 6" id="KW-0324">Glycolysis</keyword>
<reference evidence="13 15" key="2">
    <citation type="submission" date="2018-08" db="EMBL/GenBank/DDBJ databases">
        <authorList>
            <person name="Lorentzen P. G. S. M."/>
        </authorList>
    </citation>
    <scope>NUCLEOTIDE SEQUENCE [LARGE SCALE GENOMIC DNA]</scope>
    <source>
        <strain evidence="13 15">CRBO_1381</strain>
    </source>
</reference>
<feature type="binding site" evidence="6 8">
    <location>
        <begin position="114"/>
        <end position="115"/>
    </location>
    <ligand>
        <name>substrate</name>
    </ligand>
</feature>
<comment type="caution">
    <text evidence="6">Lacks conserved residue(s) required for the propagation of feature annotation.</text>
</comment>
<dbReference type="NCBIfam" id="TIGR01258">
    <property type="entry name" value="pgm_1"/>
    <property type="match status" value="1"/>
</dbReference>
<dbReference type="PROSITE" id="PS00175">
    <property type="entry name" value="PG_MUTASE"/>
    <property type="match status" value="1"/>
</dbReference>
<dbReference type="Proteomes" id="UP000181728">
    <property type="component" value="Unassembled WGS sequence"/>
</dbReference>
<accession>A0A6N4A8S2</accession>
<comment type="similarity">
    <text evidence="2 6">Belongs to the phosphoglycerate mutase family. BPG-dependent PGAM subfamily.</text>
</comment>
<evidence type="ECO:0000256" key="8">
    <source>
        <dbReference type="PIRSR" id="PIRSR613078-2"/>
    </source>
</evidence>
<feature type="binding site" evidence="6 8">
    <location>
        <begin position="21"/>
        <end position="22"/>
    </location>
    <ligand>
        <name>substrate</name>
    </ligand>
</feature>
<evidence type="ECO:0000313" key="13">
    <source>
        <dbReference type="EMBL" id="VDB97295.1"/>
    </source>
</evidence>
<comment type="function">
    <text evidence="6 10">Catalyzes the interconversion of 2-phosphoglycerate and 3-phosphoglycerate.</text>
</comment>
<reference evidence="11" key="3">
    <citation type="submission" date="2019-10" db="EMBL/GenBank/DDBJ databases">
        <title>Malate fermentation in French cider.</title>
        <authorList>
            <person name="Cousin F.J."/>
            <person name="Medina Fernandez S."/>
            <person name="Misery B."/>
            <person name="Laplace J.-M."/>
            <person name="Cretenet M."/>
        </authorList>
    </citation>
    <scope>NUCLEOTIDE SEQUENCE</scope>
    <source>
        <strain evidence="11">UCMA15129</strain>
    </source>
</reference>
<dbReference type="SUPFAM" id="SSF53254">
    <property type="entry name" value="Phosphoglycerate mutase-like"/>
    <property type="match status" value="1"/>
</dbReference>
<keyword evidence="3 6" id="KW-0312">Gluconeogenesis</keyword>
<dbReference type="EMBL" id="WERV01000003">
    <property type="protein sequence ID" value="MDV7715118.1"/>
    <property type="molecule type" value="Genomic_DNA"/>
</dbReference>